<reference evidence="1 2" key="1">
    <citation type="submission" date="2019-04" db="EMBL/GenBank/DDBJ databases">
        <title>A pseudo-fructophilic Leuconostoc citreum strain F192-5 isolated from peel of satsuma mandarin: the first report for isolation and characterization of strain-dependent fructophilic-like characteristics.</title>
        <authorList>
            <person name="Maeno S."/>
            <person name="Tanizawa Y."/>
            <person name="Kajikawa A."/>
            <person name="Kanesaki Y."/>
            <person name="Kubota E."/>
            <person name="Arita M."/>
            <person name="Leon D."/>
            <person name="Endo A."/>
        </authorList>
    </citation>
    <scope>NUCLEOTIDE SEQUENCE [LARGE SCALE GENOMIC DNA]</scope>
    <source>
        <strain evidence="1 2">F192-5</strain>
    </source>
</reference>
<evidence type="ECO:0000313" key="2">
    <source>
        <dbReference type="Proteomes" id="UP000323274"/>
    </source>
</evidence>
<name>A0A5A5TYR9_LEUCI</name>
<dbReference type="AlphaFoldDB" id="A0A5A5TYR9"/>
<evidence type="ECO:0000313" key="1">
    <source>
        <dbReference type="EMBL" id="GDZ83269.1"/>
    </source>
</evidence>
<dbReference type="EMBL" id="BJJW01000002">
    <property type="protein sequence ID" value="GDZ83269.1"/>
    <property type="molecule type" value="Genomic_DNA"/>
</dbReference>
<accession>A0A5A5TYR9</accession>
<dbReference type="Gene3D" id="3.40.50.300">
    <property type="entry name" value="P-loop containing nucleotide triphosphate hydrolases"/>
    <property type="match status" value="1"/>
</dbReference>
<dbReference type="RefSeq" id="WP_149333861.1">
    <property type="nucleotide sequence ID" value="NZ_BJJW01000002.1"/>
</dbReference>
<comment type="caution">
    <text evidence="1">The sequence shown here is derived from an EMBL/GenBank/DDBJ whole genome shotgun (WGS) entry which is preliminary data.</text>
</comment>
<gene>
    <name evidence="1" type="ORF">LCIT_05110</name>
</gene>
<sequence length="353" mass="40273">MLKPANLQALVSQLNHSNADARQYLANLGNTTIRQQELVGIEKLVHLLPVETSAFKAVYVGYSVPKLSKEFDLLLFGANNQIINVELKSDAHYAAEKVRKQLVNHKYYLMNMSDNLSLYTYNSDANRVYTLQDDDTLESVSTTDKEALSSTKFYQDIIACQPITLPSIDQAFNPDQYLVSPLAQLTTFLSGQYHLPHHQQLIQSNILAVKHSGIFAMNIASSTGKNLMLYDTVKLLQTSHRVLIVQIGSLNSGQSYLRRIYGWQILPERQFFKKIKNNRLAHFDVIFIDDAQRLSVKHANLLMKHQVNQHLRVYLLGDVNQKERQKSQRGTFFESINQKLVANQVIELQVLNK</sequence>
<organism evidence="1 2">
    <name type="scientific">Leuconostoc citreum</name>
    <dbReference type="NCBI Taxonomy" id="33964"/>
    <lineage>
        <taxon>Bacteria</taxon>
        <taxon>Bacillati</taxon>
        <taxon>Bacillota</taxon>
        <taxon>Bacilli</taxon>
        <taxon>Lactobacillales</taxon>
        <taxon>Lactobacillaceae</taxon>
        <taxon>Leuconostoc</taxon>
    </lineage>
</organism>
<dbReference type="Proteomes" id="UP000323274">
    <property type="component" value="Unassembled WGS sequence"/>
</dbReference>
<dbReference type="InterPro" id="IPR027417">
    <property type="entry name" value="P-loop_NTPase"/>
</dbReference>
<proteinExistence type="predicted"/>
<protein>
    <recommendedName>
        <fullName evidence="3">DUF2075 domain-containing protein</fullName>
    </recommendedName>
</protein>
<evidence type="ECO:0008006" key="3">
    <source>
        <dbReference type="Google" id="ProtNLM"/>
    </source>
</evidence>
<dbReference type="SUPFAM" id="SSF52540">
    <property type="entry name" value="P-loop containing nucleoside triphosphate hydrolases"/>
    <property type="match status" value="1"/>
</dbReference>